<dbReference type="OrthoDB" id="1650504at2"/>
<organism evidence="2 4">
    <name type="scientific">Holdemania massiliensis</name>
    <dbReference type="NCBI Taxonomy" id="1468449"/>
    <lineage>
        <taxon>Bacteria</taxon>
        <taxon>Bacillati</taxon>
        <taxon>Bacillota</taxon>
        <taxon>Erysipelotrichia</taxon>
        <taxon>Erysipelotrichales</taxon>
        <taxon>Erysipelotrichaceae</taxon>
        <taxon>Holdemania</taxon>
    </lineage>
</organism>
<reference evidence="4 5" key="1">
    <citation type="journal article" date="2019" name="Nat. Med.">
        <title>A library of human gut bacterial isolates paired with longitudinal multiomics data enables mechanistic microbiome research.</title>
        <authorList>
            <person name="Poyet M."/>
            <person name="Groussin M."/>
            <person name="Gibbons S.M."/>
            <person name="Avila-Pacheco J."/>
            <person name="Jiang X."/>
            <person name="Kearney S.M."/>
            <person name="Perrotta A.R."/>
            <person name="Berdy B."/>
            <person name="Zhao S."/>
            <person name="Lieberman T.D."/>
            <person name="Swanson P.K."/>
            <person name="Smith M."/>
            <person name="Roesemann S."/>
            <person name="Alexander J.E."/>
            <person name="Rich S.A."/>
            <person name="Livny J."/>
            <person name="Vlamakis H."/>
            <person name="Clish C."/>
            <person name="Bullock K."/>
            <person name="Deik A."/>
            <person name="Scott J."/>
            <person name="Pierce K.A."/>
            <person name="Xavier R.J."/>
            <person name="Alm E.J."/>
        </authorList>
    </citation>
    <scope>NUCLEOTIDE SEQUENCE [LARGE SCALE GENOMIC DNA]</scope>
    <source>
        <strain evidence="2 4">BIOML-A4</strain>
        <strain evidence="3 5">BIOML-A5</strain>
    </source>
</reference>
<keyword evidence="1" id="KW-0472">Membrane</keyword>
<name>A0A6N7S8B0_9FIRM</name>
<sequence length="182" mass="21152">MKTVFQVFDSANLDRCRFYIGMTSFLVFFFFFIAMILQDSFWLILAGIAILGWLAAMAFWLRKRQNIRAFLQAHPLHEPYCCIDTTVFSEQEILSASLDRLTACTYSEVIRIFHNDNPWEKTRPGYKGLHSVSLETQKGAILVRVSDAQKAELLTRWIRGKKEDNGTVRLEELGNWSVKTRF</sequence>
<evidence type="ECO:0000256" key="1">
    <source>
        <dbReference type="SAM" id="Phobius"/>
    </source>
</evidence>
<dbReference type="RefSeq" id="WP_154239014.1">
    <property type="nucleotide sequence ID" value="NZ_CALJPI010000021.1"/>
</dbReference>
<dbReference type="Proteomes" id="UP000433575">
    <property type="component" value="Unassembled WGS sequence"/>
</dbReference>
<proteinExistence type="predicted"/>
<protein>
    <submittedName>
        <fullName evidence="2">Uncharacterized protein</fullName>
    </submittedName>
</protein>
<keyword evidence="1" id="KW-1133">Transmembrane helix</keyword>
<dbReference type="EMBL" id="WKPJ01000016">
    <property type="protein sequence ID" value="MSA89850.1"/>
    <property type="molecule type" value="Genomic_DNA"/>
</dbReference>
<gene>
    <name evidence="3" type="ORF">GKD88_10785</name>
    <name evidence="2" type="ORF">GKE08_10985</name>
</gene>
<comment type="caution">
    <text evidence="2">The sequence shown here is derived from an EMBL/GenBank/DDBJ whole genome shotgun (WGS) entry which is preliminary data.</text>
</comment>
<keyword evidence="1" id="KW-0812">Transmembrane</keyword>
<dbReference type="EMBL" id="WKPI01000018">
    <property type="protein sequence ID" value="MSC33605.1"/>
    <property type="molecule type" value="Genomic_DNA"/>
</dbReference>
<dbReference type="AlphaFoldDB" id="A0A6N7S8B0"/>
<feature type="transmembrane region" description="Helical" evidence="1">
    <location>
        <begin position="42"/>
        <end position="61"/>
    </location>
</feature>
<evidence type="ECO:0000313" key="5">
    <source>
        <dbReference type="Proteomes" id="UP000480929"/>
    </source>
</evidence>
<keyword evidence="5" id="KW-1185">Reference proteome</keyword>
<dbReference type="Proteomes" id="UP000480929">
    <property type="component" value="Unassembled WGS sequence"/>
</dbReference>
<evidence type="ECO:0000313" key="2">
    <source>
        <dbReference type="EMBL" id="MSA89850.1"/>
    </source>
</evidence>
<feature type="transmembrane region" description="Helical" evidence="1">
    <location>
        <begin position="18"/>
        <end position="36"/>
    </location>
</feature>
<evidence type="ECO:0000313" key="4">
    <source>
        <dbReference type="Proteomes" id="UP000433575"/>
    </source>
</evidence>
<evidence type="ECO:0000313" key="3">
    <source>
        <dbReference type="EMBL" id="MSC33605.1"/>
    </source>
</evidence>
<accession>A0A6N7S8B0</accession>